<evidence type="ECO:0000256" key="5">
    <source>
        <dbReference type="ARBA" id="ARBA00022884"/>
    </source>
</evidence>
<keyword evidence="3 6" id="KW-0347">Helicase</keyword>
<name>A0A6A6ESM3_9PEZI</name>
<evidence type="ECO:0000256" key="6">
    <source>
        <dbReference type="RuleBase" id="RU000492"/>
    </source>
</evidence>
<dbReference type="SUPFAM" id="SSF52540">
    <property type="entry name" value="P-loop containing nucleoside triphosphate hydrolases"/>
    <property type="match status" value="1"/>
</dbReference>
<dbReference type="PANTHER" id="PTHR24031">
    <property type="entry name" value="RNA HELICASE"/>
    <property type="match status" value="1"/>
</dbReference>
<dbReference type="InterPro" id="IPR000629">
    <property type="entry name" value="RNA-helicase_DEAD-box_CS"/>
</dbReference>
<dbReference type="GO" id="GO:0003723">
    <property type="term" value="F:RNA binding"/>
    <property type="evidence" value="ECO:0007669"/>
    <property type="project" value="UniProtKB-UniRule"/>
</dbReference>
<reference evidence="11" key="1">
    <citation type="journal article" date="2020" name="Stud. Mycol.">
        <title>101 Dothideomycetes genomes: a test case for predicting lifestyles and emergence of pathogens.</title>
        <authorList>
            <person name="Haridas S."/>
            <person name="Albert R."/>
            <person name="Binder M."/>
            <person name="Bloem J."/>
            <person name="Labutti K."/>
            <person name="Salamov A."/>
            <person name="Andreopoulos B."/>
            <person name="Baker S."/>
            <person name="Barry K."/>
            <person name="Bills G."/>
            <person name="Bluhm B."/>
            <person name="Cannon C."/>
            <person name="Castanera R."/>
            <person name="Culley D."/>
            <person name="Daum C."/>
            <person name="Ezra D."/>
            <person name="Gonzalez J."/>
            <person name="Henrissat B."/>
            <person name="Kuo A."/>
            <person name="Liang C."/>
            <person name="Lipzen A."/>
            <person name="Lutzoni F."/>
            <person name="Magnuson J."/>
            <person name="Mondo S."/>
            <person name="Nolan M."/>
            <person name="Ohm R."/>
            <person name="Pangilinan J."/>
            <person name="Park H.-J."/>
            <person name="Ramirez L."/>
            <person name="Alfaro M."/>
            <person name="Sun H."/>
            <person name="Tritt A."/>
            <person name="Yoshinaga Y."/>
            <person name="Zwiers L.-H."/>
            <person name="Turgeon B."/>
            <person name="Goodwin S."/>
            <person name="Spatafora J."/>
            <person name="Crous P."/>
            <person name="Grigoriev I."/>
        </authorList>
    </citation>
    <scope>NUCLEOTIDE SEQUENCE</scope>
    <source>
        <strain evidence="11">CBS 207.26</strain>
    </source>
</reference>
<evidence type="ECO:0000256" key="2">
    <source>
        <dbReference type="ARBA" id="ARBA00022801"/>
    </source>
</evidence>
<keyword evidence="2 6" id="KW-0378">Hydrolase</keyword>
<accession>A0A6A6ESM3</accession>
<dbReference type="PROSITE" id="PS00039">
    <property type="entry name" value="DEAD_ATP_HELICASE"/>
    <property type="match status" value="1"/>
</dbReference>
<dbReference type="GO" id="GO:0005524">
    <property type="term" value="F:ATP binding"/>
    <property type="evidence" value="ECO:0007669"/>
    <property type="project" value="UniProtKB-UniRule"/>
</dbReference>
<dbReference type="Pfam" id="PF00270">
    <property type="entry name" value="DEAD"/>
    <property type="match status" value="1"/>
</dbReference>
<dbReference type="InterPro" id="IPR001650">
    <property type="entry name" value="Helicase_C-like"/>
</dbReference>
<comment type="domain">
    <text evidence="7">The Q motif is unique to and characteristic of the DEAD box family of RNA helicases and controls ATP binding and hydrolysis.</text>
</comment>
<dbReference type="EC" id="3.6.4.13" evidence="7"/>
<dbReference type="GO" id="GO:0016787">
    <property type="term" value="F:hydrolase activity"/>
    <property type="evidence" value="ECO:0007669"/>
    <property type="project" value="UniProtKB-KW"/>
</dbReference>
<dbReference type="SMART" id="SM00490">
    <property type="entry name" value="HELICc"/>
    <property type="match status" value="1"/>
</dbReference>
<dbReference type="SMART" id="SM00487">
    <property type="entry name" value="DEXDc"/>
    <property type="match status" value="1"/>
</dbReference>
<feature type="region of interest" description="Disordered" evidence="8">
    <location>
        <begin position="580"/>
        <end position="660"/>
    </location>
</feature>
<dbReference type="AlphaFoldDB" id="A0A6A6ESM3"/>
<evidence type="ECO:0000256" key="7">
    <source>
        <dbReference type="RuleBase" id="RU365068"/>
    </source>
</evidence>
<comment type="similarity">
    <text evidence="6">Belongs to the DEAD box helicase family.</text>
</comment>
<keyword evidence="5 7" id="KW-0694">RNA-binding</keyword>
<dbReference type="OrthoDB" id="193716at2759"/>
<evidence type="ECO:0000259" key="9">
    <source>
        <dbReference type="PROSITE" id="PS51192"/>
    </source>
</evidence>
<dbReference type="CDD" id="cd18787">
    <property type="entry name" value="SF2_C_DEAD"/>
    <property type="match status" value="1"/>
</dbReference>
<evidence type="ECO:0000256" key="1">
    <source>
        <dbReference type="ARBA" id="ARBA00022741"/>
    </source>
</evidence>
<feature type="compositionally biased region" description="Gly residues" evidence="8">
    <location>
        <begin position="580"/>
        <end position="608"/>
    </location>
</feature>
<evidence type="ECO:0000256" key="8">
    <source>
        <dbReference type="SAM" id="MobiDB-lite"/>
    </source>
</evidence>
<comment type="function">
    <text evidence="7">RNA helicase.</text>
</comment>
<organism evidence="11 12">
    <name type="scientific">Zopfia rhizophila CBS 207.26</name>
    <dbReference type="NCBI Taxonomy" id="1314779"/>
    <lineage>
        <taxon>Eukaryota</taxon>
        <taxon>Fungi</taxon>
        <taxon>Dikarya</taxon>
        <taxon>Ascomycota</taxon>
        <taxon>Pezizomycotina</taxon>
        <taxon>Dothideomycetes</taxon>
        <taxon>Dothideomycetes incertae sedis</taxon>
        <taxon>Zopfiaceae</taxon>
        <taxon>Zopfia</taxon>
    </lineage>
</organism>
<dbReference type="InterPro" id="IPR027417">
    <property type="entry name" value="P-loop_NTPase"/>
</dbReference>
<evidence type="ECO:0000313" key="11">
    <source>
        <dbReference type="EMBL" id="KAF2193789.1"/>
    </source>
</evidence>
<keyword evidence="4 6" id="KW-0067">ATP-binding</keyword>
<dbReference type="InterPro" id="IPR014001">
    <property type="entry name" value="Helicase_ATP-bd"/>
</dbReference>
<dbReference type="InterPro" id="IPR011545">
    <property type="entry name" value="DEAD/DEAH_box_helicase_dom"/>
</dbReference>
<proteinExistence type="inferred from homology"/>
<feature type="domain" description="Helicase ATP-binding" evidence="9">
    <location>
        <begin position="115"/>
        <end position="307"/>
    </location>
</feature>
<dbReference type="GO" id="GO:0003724">
    <property type="term" value="F:RNA helicase activity"/>
    <property type="evidence" value="ECO:0007669"/>
    <property type="project" value="UniProtKB-EC"/>
</dbReference>
<evidence type="ECO:0000313" key="12">
    <source>
        <dbReference type="Proteomes" id="UP000800200"/>
    </source>
</evidence>
<evidence type="ECO:0000259" key="10">
    <source>
        <dbReference type="PROSITE" id="PS51194"/>
    </source>
</evidence>
<keyword evidence="12" id="KW-1185">Reference proteome</keyword>
<sequence>MFGALRRCPASLMRNLSSATLSSRALRATVSQSSPAVRRTATWVPNVAIAAFHQSATWRQVAAAEVEVDQQLGSDGPITQFKELATHGLVHPNVINTITRQMRLETMTEVQTRTINEALSGSDVIAQAKTGTGKTLGFLVPVVQKIINEDPRLGERARGYKKARPDDIRAIVISPTRELAEQIAVEARKITSGTSVVVQVAVGGTQKRMMLAKTQREGCHLLIATPGRLLDILSDEYSGVKAPRLNSLVMDEADRLLDDGFSKEIEEIKNYLPDPAEVDRQTLMFSATVPREVVDLVRRTLKPGFHYARCVDEDEQPTHERVPQRVVQLAGFENTMPALYELTKREIQARQAGSPFKAIIYFNSTAEVTLAASVFFKLSGGFRRNTPLSNTRCYEIHSKLSQGQRTKASDSFRFADSAILFSSDVTARGMDFPNVTHVIQVGLPRDRDSYIHRLGRTARAGKEGEGWLFLSPAEEHEVRRRLRQLPLLQDSSLETATVDMAAEGEMPENVAKLLEEVVNAHKKVYPEHLDNAFRGLFGAYQWYGDKRGLLEMANRLAQFGWGMDTPPPPPSSLLSRMGGVGRGRSSGGFGVRPGGRGRVVGRSGGGDRMGGRFGDRRGDSRDSFGGRDRSGAFGGRGGDFNDRRGGGGFERGPGRPTNFY</sequence>
<dbReference type="PROSITE" id="PS51194">
    <property type="entry name" value="HELICASE_CTER"/>
    <property type="match status" value="1"/>
</dbReference>
<keyword evidence="1 6" id="KW-0547">Nucleotide-binding</keyword>
<dbReference type="EMBL" id="ML994613">
    <property type="protein sequence ID" value="KAF2193789.1"/>
    <property type="molecule type" value="Genomic_DNA"/>
</dbReference>
<evidence type="ECO:0000256" key="4">
    <source>
        <dbReference type="ARBA" id="ARBA00022840"/>
    </source>
</evidence>
<feature type="compositionally biased region" description="Basic and acidic residues" evidence="8">
    <location>
        <begin position="609"/>
        <end position="630"/>
    </location>
</feature>
<dbReference type="PROSITE" id="PS51192">
    <property type="entry name" value="HELICASE_ATP_BIND_1"/>
    <property type="match status" value="1"/>
</dbReference>
<gene>
    <name evidence="11" type="ORF">K469DRAFT_549966</name>
</gene>
<protein>
    <recommendedName>
        <fullName evidence="7">ATP-dependent RNA helicase</fullName>
        <ecNumber evidence="7">3.6.4.13</ecNumber>
    </recommendedName>
</protein>
<evidence type="ECO:0000256" key="3">
    <source>
        <dbReference type="ARBA" id="ARBA00022806"/>
    </source>
</evidence>
<dbReference type="Gene3D" id="3.40.50.300">
    <property type="entry name" value="P-loop containing nucleotide triphosphate hydrolases"/>
    <property type="match status" value="2"/>
</dbReference>
<comment type="catalytic activity">
    <reaction evidence="7">
        <text>ATP + H2O = ADP + phosphate + H(+)</text>
        <dbReference type="Rhea" id="RHEA:13065"/>
        <dbReference type="ChEBI" id="CHEBI:15377"/>
        <dbReference type="ChEBI" id="CHEBI:15378"/>
        <dbReference type="ChEBI" id="CHEBI:30616"/>
        <dbReference type="ChEBI" id="CHEBI:43474"/>
        <dbReference type="ChEBI" id="CHEBI:456216"/>
        <dbReference type="EC" id="3.6.4.13"/>
    </reaction>
</comment>
<dbReference type="Pfam" id="PF00271">
    <property type="entry name" value="Helicase_C"/>
    <property type="match status" value="1"/>
</dbReference>
<dbReference type="Proteomes" id="UP000800200">
    <property type="component" value="Unassembled WGS sequence"/>
</dbReference>
<feature type="domain" description="Helicase C-terminal" evidence="10">
    <location>
        <begin position="335"/>
        <end position="514"/>
    </location>
</feature>